<dbReference type="EMBL" id="CAJOAY010011503">
    <property type="protein sequence ID" value="CAF4238298.1"/>
    <property type="molecule type" value="Genomic_DNA"/>
</dbReference>
<gene>
    <name evidence="1" type="ORF">OKA104_LOCUS42941</name>
</gene>
<organism evidence="1 2">
    <name type="scientific">Adineta steineri</name>
    <dbReference type="NCBI Taxonomy" id="433720"/>
    <lineage>
        <taxon>Eukaryota</taxon>
        <taxon>Metazoa</taxon>
        <taxon>Spiralia</taxon>
        <taxon>Gnathifera</taxon>
        <taxon>Rotifera</taxon>
        <taxon>Eurotatoria</taxon>
        <taxon>Bdelloidea</taxon>
        <taxon>Adinetida</taxon>
        <taxon>Adinetidae</taxon>
        <taxon>Adineta</taxon>
    </lineage>
</organism>
<evidence type="ECO:0000313" key="2">
    <source>
        <dbReference type="Proteomes" id="UP000663881"/>
    </source>
</evidence>
<evidence type="ECO:0000313" key="1">
    <source>
        <dbReference type="EMBL" id="CAF4238298.1"/>
    </source>
</evidence>
<protein>
    <submittedName>
        <fullName evidence="1">Uncharacterized protein</fullName>
    </submittedName>
</protein>
<dbReference type="AlphaFoldDB" id="A0A820DX10"/>
<feature type="non-terminal residue" evidence="1">
    <location>
        <position position="1"/>
    </location>
</feature>
<accession>A0A820DX10</accession>
<name>A0A820DX10_9BILA</name>
<reference evidence="1" key="1">
    <citation type="submission" date="2021-02" db="EMBL/GenBank/DDBJ databases">
        <authorList>
            <person name="Nowell W R."/>
        </authorList>
    </citation>
    <scope>NUCLEOTIDE SEQUENCE</scope>
</reference>
<comment type="caution">
    <text evidence="1">The sequence shown here is derived from an EMBL/GenBank/DDBJ whole genome shotgun (WGS) entry which is preliminary data.</text>
</comment>
<dbReference type="Proteomes" id="UP000663881">
    <property type="component" value="Unassembled WGS sequence"/>
</dbReference>
<sequence length="149" mass="16487">NLTLEGVVVALTAILDSQISKQGKYWTALVCDSNQNLSSESTKIGIITSFGLVDEGFYCPKYYSTDIDRNDKTIRCSTCKLRSQNSFEFIVDTSQTTALLQECNLSEVSAQDLIEQESVLLVLASITVVINFNPINKHITNIAINNNEN</sequence>
<proteinExistence type="predicted"/>